<feature type="signal peptide" evidence="2">
    <location>
        <begin position="1"/>
        <end position="19"/>
    </location>
</feature>
<organism evidence="3">
    <name type="scientific">Plasmopara viticola</name>
    <name type="common">Downy mildew of grapevine</name>
    <name type="synonym">Botrytis viticola</name>
    <dbReference type="NCBI Taxonomy" id="143451"/>
    <lineage>
        <taxon>Eukaryota</taxon>
        <taxon>Sar</taxon>
        <taxon>Stramenopiles</taxon>
        <taxon>Oomycota</taxon>
        <taxon>Peronosporomycetes</taxon>
        <taxon>Peronosporales</taxon>
        <taxon>Peronosporaceae</taxon>
        <taxon>Plasmopara</taxon>
    </lineage>
</organism>
<feature type="compositionally biased region" description="Polar residues" evidence="1">
    <location>
        <begin position="123"/>
        <end position="135"/>
    </location>
</feature>
<evidence type="ECO:0000313" key="3">
    <source>
        <dbReference type="EMBL" id="QGU18287.1"/>
    </source>
</evidence>
<dbReference type="AlphaFoldDB" id="A0A650F4P6"/>
<evidence type="ECO:0000256" key="1">
    <source>
        <dbReference type="SAM" id="MobiDB-lite"/>
    </source>
</evidence>
<name>A0A650F4P6_PLAVT</name>
<feature type="chain" id="PRO_5024935922" evidence="2">
    <location>
        <begin position="20"/>
        <end position="445"/>
    </location>
</feature>
<evidence type="ECO:0000256" key="2">
    <source>
        <dbReference type="SAM" id="SignalP"/>
    </source>
</evidence>
<proteinExistence type="predicted"/>
<accession>A0A650F4P6</accession>
<keyword evidence="2" id="KW-0732">Signal</keyword>
<feature type="region of interest" description="Disordered" evidence="1">
    <location>
        <begin position="123"/>
        <end position="170"/>
    </location>
</feature>
<reference evidence="3" key="1">
    <citation type="submission" date="2019-08" db="EMBL/GenBank/DDBJ databases">
        <authorList>
            <person name="Chen T."/>
        </authorList>
    </citation>
    <scope>NUCLEOTIDE SEQUENCE</scope>
    <source>
        <strain evidence="3">YL</strain>
    </source>
</reference>
<dbReference type="EMBL" id="MN328409">
    <property type="protein sequence ID" value="QGU18287.1"/>
    <property type="molecule type" value="Genomic_DNA"/>
</dbReference>
<feature type="compositionally biased region" description="Polar residues" evidence="1">
    <location>
        <begin position="141"/>
        <end position="150"/>
    </location>
</feature>
<sequence length="445" mass="50161">MRGTLATALLLITSSRTAAESYQIDPRQLSPHVVETADKMHTTSSPRKLLRDNATNESRTIEKVITSAMHGITDPSGASTATRDTVREILDLNAFPKEAVRPRFDLNVPPSETVALLAETSEIPQQTHASTSTASDIAVSSGRTTNQRTAKPQARLGMGRNAPTRDSLVKKPSKKLAALKVTKSKNKARKYLHTSVVDAVYTMFVKHLETNSVEFDPTKEETKAILYLILEKSATPPTVSALHSNYFKQFENEDLEGLKEKLGINLMSTLSLLASLKLSSEVLNEIQRLFVWYLSLERLRAMYCFFFEFYEVDLNEIKKLLPDFRGWKVDNAARDRLFAELRKDLKHTTKLKRSLDLLRNADDVMAKHDVEEETAAAVRKAGQHFVENEHQFPSIPAPPAALHSRPGKQHTDLSPYDLQTPVPEKNYFQHIMSNDQPRGKQPRRF</sequence>
<protein>
    <submittedName>
        <fullName evidence="3">Putative RxLR effector</fullName>
    </submittedName>
</protein>
<feature type="region of interest" description="Disordered" evidence="1">
    <location>
        <begin position="392"/>
        <end position="421"/>
    </location>
</feature>